<protein>
    <submittedName>
        <fullName evidence="1">Uncharacterized protein</fullName>
    </submittedName>
</protein>
<name>A0A8F8KLL9_9VIRU</name>
<accession>A0A8F8KLL9</accession>
<organism evidence="1">
    <name type="scientific">Clandestinovirus</name>
    <dbReference type="NCBI Taxonomy" id="2831644"/>
    <lineage>
        <taxon>Viruses</taxon>
    </lineage>
</organism>
<dbReference type="EMBL" id="MZ420154">
    <property type="protein sequence ID" value="QYA18644.1"/>
    <property type="molecule type" value="Genomic_DNA"/>
</dbReference>
<reference evidence="1" key="1">
    <citation type="submission" date="2021-06" db="EMBL/GenBank/DDBJ databases">
        <authorList>
            <person name="Rolland C."/>
        </authorList>
    </citation>
    <scope>NUCLEOTIDE SEQUENCE</scope>
    <source>
        <strain evidence="1">347.936635</strain>
    </source>
</reference>
<sequence>MFTSGLGQPFYIKKAGKTTWYSAFYRRISKATAMKTMQKMMQNGVKLVANAVAAKRALKVKKPIKKAALKRRPLTLKGGSRQKRKVTKTRPIKVSGALSLSQFSKMISQKSDDSLCLGGGSKLHIPKHFASVLNKKVNVGKGPIYFVFYDSAEYITGKMPKIPKGNATVKLVKSVGQNGNRHIVYKLTKQNPTFKQLVEGLHLTLHNFFECLFDVRITATTSATKKAISANLKGKFLAVKGNR</sequence>
<evidence type="ECO:0000313" key="1">
    <source>
        <dbReference type="EMBL" id="QYA18644.1"/>
    </source>
</evidence>
<gene>
    <name evidence="1" type="ORF">KOM_12_376</name>
</gene>
<proteinExistence type="predicted"/>